<evidence type="ECO:0000313" key="3">
    <source>
        <dbReference type="Proteomes" id="UP001460270"/>
    </source>
</evidence>
<name>A0AAW0PY43_9GOBI</name>
<keyword evidence="3" id="KW-1185">Reference proteome</keyword>
<feature type="region of interest" description="Disordered" evidence="1">
    <location>
        <begin position="1"/>
        <end position="109"/>
    </location>
</feature>
<reference evidence="3" key="1">
    <citation type="submission" date="2024-04" db="EMBL/GenBank/DDBJ databases">
        <title>Salinicola lusitanus LLJ914,a marine bacterium isolated from the Okinawa Trough.</title>
        <authorList>
            <person name="Li J."/>
        </authorList>
    </citation>
    <scope>NUCLEOTIDE SEQUENCE [LARGE SCALE GENOMIC DNA]</scope>
</reference>
<evidence type="ECO:0000256" key="1">
    <source>
        <dbReference type="SAM" id="MobiDB-lite"/>
    </source>
</evidence>
<feature type="compositionally biased region" description="Basic and acidic residues" evidence="1">
    <location>
        <begin position="1"/>
        <end position="19"/>
    </location>
</feature>
<feature type="compositionally biased region" description="Basic and acidic residues" evidence="1">
    <location>
        <begin position="28"/>
        <end position="38"/>
    </location>
</feature>
<gene>
    <name evidence="2" type="ORF">WMY93_003924</name>
</gene>
<comment type="caution">
    <text evidence="2">The sequence shown here is derived from an EMBL/GenBank/DDBJ whole genome shotgun (WGS) entry which is preliminary data.</text>
</comment>
<accession>A0AAW0PY43</accession>
<protein>
    <submittedName>
        <fullName evidence="2">Uncharacterized protein</fullName>
    </submittedName>
</protein>
<dbReference type="Proteomes" id="UP001460270">
    <property type="component" value="Unassembled WGS sequence"/>
</dbReference>
<organism evidence="2 3">
    <name type="scientific">Mugilogobius chulae</name>
    <name type="common">yellowstripe goby</name>
    <dbReference type="NCBI Taxonomy" id="88201"/>
    <lineage>
        <taxon>Eukaryota</taxon>
        <taxon>Metazoa</taxon>
        <taxon>Chordata</taxon>
        <taxon>Craniata</taxon>
        <taxon>Vertebrata</taxon>
        <taxon>Euteleostomi</taxon>
        <taxon>Actinopterygii</taxon>
        <taxon>Neopterygii</taxon>
        <taxon>Teleostei</taxon>
        <taxon>Neoteleostei</taxon>
        <taxon>Acanthomorphata</taxon>
        <taxon>Gobiaria</taxon>
        <taxon>Gobiiformes</taxon>
        <taxon>Gobioidei</taxon>
        <taxon>Gobiidae</taxon>
        <taxon>Gobionellinae</taxon>
        <taxon>Mugilogobius</taxon>
    </lineage>
</organism>
<sequence>MGAPGADKELQRLIEDEAQMRTAGDGEQEARRRQEAVKRKGCRRPSRLHDGRSAPLMSPITLACTRQSAPSARRDPDKSGDGSKGEGGDEWERGCSGGHSIPGQRQELG</sequence>
<proteinExistence type="predicted"/>
<evidence type="ECO:0000313" key="2">
    <source>
        <dbReference type="EMBL" id="KAK7940598.1"/>
    </source>
</evidence>
<dbReference type="AlphaFoldDB" id="A0AAW0PY43"/>
<feature type="compositionally biased region" description="Basic and acidic residues" evidence="1">
    <location>
        <begin position="72"/>
        <end position="93"/>
    </location>
</feature>
<dbReference type="EMBL" id="JBBPFD010000002">
    <property type="protein sequence ID" value="KAK7940598.1"/>
    <property type="molecule type" value="Genomic_DNA"/>
</dbReference>